<dbReference type="PROSITE" id="PS50297">
    <property type="entry name" value="ANK_REP_REGION"/>
    <property type="match status" value="1"/>
</dbReference>
<dbReference type="Pfam" id="PF12796">
    <property type="entry name" value="Ank_2"/>
    <property type="match status" value="1"/>
</dbReference>
<keyword evidence="3" id="KW-1185">Reference proteome</keyword>
<feature type="repeat" description="ANK" evidence="1">
    <location>
        <begin position="162"/>
        <end position="184"/>
    </location>
</feature>
<gene>
    <name evidence="2" type="ORF">HPBE_LOCUS13488</name>
</gene>
<dbReference type="AlphaFoldDB" id="A0A183FY06"/>
<dbReference type="InterPro" id="IPR036770">
    <property type="entry name" value="Ankyrin_rpt-contain_sf"/>
</dbReference>
<dbReference type="InterPro" id="IPR002110">
    <property type="entry name" value="Ankyrin_rpt"/>
</dbReference>
<dbReference type="GO" id="GO:0005783">
    <property type="term" value="C:endoplasmic reticulum"/>
    <property type="evidence" value="ECO:0007669"/>
    <property type="project" value="TreeGrafter"/>
</dbReference>
<accession>A0A3P8DKH1</accession>
<organism evidence="3 4">
    <name type="scientific">Heligmosomoides polygyrus</name>
    <name type="common">Parasitic roundworm</name>
    <dbReference type="NCBI Taxonomy" id="6339"/>
    <lineage>
        <taxon>Eukaryota</taxon>
        <taxon>Metazoa</taxon>
        <taxon>Ecdysozoa</taxon>
        <taxon>Nematoda</taxon>
        <taxon>Chromadorea</taxon>
        <taxon>Rhabditida</taxon>
        <taxon>Rhabditina</taxon>
        <taxon>Rhabditomorpha</taxon>
        <taxon>Strongyloidea</taxon>
        <taxon>Heligmosomidae</taxon>
        <taxon>Heligmosomoides</taxon>
    </lineage>
</organism>
<evidence type="ECO:0000313" key="2">
    <source>
        <dbReference type="EMBL" id="VDO96375.1"/>
    </source>
</evidence>
<dbReference type="EMBL" id="UZAH01027942">
    <property type="protein sequence ID" value="VDO96375.1"/>
    <property type="molecule type" value="Genomic_DNA"/>
</dbReference>
<dbReference type="Proteomes" id="UP000050761">
    <property type="component" value="Unassembled WGS sequence"/>
</dbReference>
<keyword evidence="1" id="KW-0040">ANK repeat</keyword>
<dbReference type="PANTHER" id="PTHR12349:SF4">
    <property type="entry name" value="ANKYRIN REPEAT AND LEM DOMAIN-CONTAINING PROTEIN 2"/>
    <property type="match status" value="1"/>
</dbReference>
<accession>A0A183FY06</accession>
<dbReference type="SMART" id="SM00248">
    <property type="entry name" value="ANK"/>
    <property type="match status" value="2"/>
</dbReference>
<reference evidence="4" key="2">
    <citation type="submission" date="2019-09" db="UniProtKB">
        <authorList>
            <consortium name="WormBaseParasite"/>
        </authorList>
    </citation>
    <scope>IDENTIFICATION</scope>
</reference>
<evidence type="ECO:0000256" key="1">
    <source>
        <dbReference type="PROSITE-ProRule" id="PRU00023"/>
    </source>
</evidence>
<evidence type="ECO:0000313" key="4">
    <source>
        <dbReference type="WBParaSite" id="HPBE_0001348701-mRNA-1"/>
    </source>
</evidence>
<dbReference type="SUPFAM" id="SSF48403">
    <property type="entry name" value="Ankyrin repeat"/>
    <property type="match status" value="1"/>
</dbReference>
<dbReference type="OrthoDB" id="7446186at2759"/>
<evidence type="ECO:0000313" key="3">
    <source>
        <dbReference type="Proteomes" id="UP000050761"/>
    </source>
</evidence>
<protein>
    <submittedName>
        <fullName evidence="4">ANK_REP_REGION domain-containing protein</fullName>
    </submittedName>
</protein>
<name>A0A183FY06_HELPZ</name>
<reference evidence="2 3" key="1">
    <citation type="submission" date="2018-11" db="EMBL/GenBank/DDBJ databases">
        <authorList>
            <consortium name="Pathogen Informatics"/>
        </authorList>
    </citation>
    <scope>NUCLEOTIDE SEQUENCE [LARGE SCALE GENOMIC DNA]</scope>
</reference>
<dbReference type="PROSITE" id="PS50088">
    <property type="entry name" value="ANK_REPEAT"/>
    <property type="match status" value="1"/>
</dbReference>
<dbReference type="GO" id="GO:0051721">
    <property type="term" value="F:protein phosphatase 2A binding"/>
    <property type="evidence" value="ECO:0007669"/>
    <property type="project" value="TreeGrafter"/>
</dbReference>
<proteinExistence type="predicted"/>
<dbReference type="WBParaSite" id="HPBE_0001348701-mRNA-1">
    <property type="protein sequence ID" value="HPBE_0001348701-mRNA-1"/>
    <property type="gene ID" value="HPBE_0001348701"/>
</dbReference>
<dbReference type="Gene3D" id="1.25.40.20">
    <property type="entry name" value="Ankyrin repeat-containing domain"/>
    <property type="match status" value="1"/>
</dbReference>
<sequence length="195" mass="21474">MLASYYCLPTSGARFNRFGTPKEAMDFIDAGVCRSPPPLPSTPAVPSEPTIPHPSVSRIQMNDLKRAIEKGTVEAVCDLIDSNPRFLVNTNGDTAAIVVEGFRFNALHIAARHGKANVVRRILELVSDIDFLAAVYGTSREDAQFRAENIVTSYLNTPDKGNWETPLHLAAKFGHVDVVRALVNQPLMKKEQLNM</sequence>
<dbReference type="PANTHER" id="PTHR12349">
    <property type="entry name" value="ANKYRIN REPEAT AND LEM DOMAIN-CONTAINING PROTEIN 2"/>
    <property type="match status" value="1"/>
</dbReference>